<dbReference type="GO" id="GO:0000422">
    <property type="term" value="P:autophagy of mitochondrion"/>
    <property type="evidence" value="ECO:0007669"/>
    <property type="project" value="TreeGrafter"/>
</dbReference>
<evidence type="ECO:0000256" key="7">
    <source>
        <dbReference type="SAM" id="MobiDB-lite"/>
    </source>
</evidence>
<protein>
    <recommendedName>
        <fullName evidence="2 6">Ubiquitin-like protein ATG12</fullName>
    </recommendedName>
</protein>
<evidence type="ECO:0000256" key="4">
    <source>
        <dbReference type="ARBA" id="ARBA00022786"/>
    </source>
</evidence>
<comment type="caution">
    <text evidence="8">The sequence shown here is derived from an EMBL/GenBank/DDBJ whole genome shotgun (WGS) entry which is preliminary data.</text>
</comment>
<reference evidence="8" key="2">
    <citation type="submission" date="2023-05" db="EMBL/GenBank/DDBJ databases">
        <authorList>
            <consortium name="Lawrence Berkeley National Laboratory"/>
            <person name="Steindorff A."/>
            <person name="Hensen N."/>
            <person name="Bonometti L."/>
            <person name="Westerberg I."/>
            <person name="Brannstrom I.O."/>
            <person name="Guillou S."/>
            <person name="Cros-Aarteil S."/>
            <person name="Calhoun S."/>
            <person name="Haridas S."/>
            <person name="Kuo A."/>
            <person name="Mondo S."/>
            <person name="Pangilinan J."/>
            <person name="Riley R."/>
            <person name="Labutti K."/>
            <person name="Andreopoulos B."/>
            <person name="Lipzen A."/>
            <person name="Chen C."/>
            <person name="Yanf M."/>
            <person name="Daum C."/>
            <person name="Ng V."/>
            <person name="Clum A."/>
            <person name="Ohm R."/>
            <person name="Martin F."/>
            <person name="Silar P."/>
            <person name="Natvig D."/>
            <person name="Lalanne C."/>
            <person name="Gautier V."/>
            <person name="Ament-Velasquez S.L."/>
            <person name="Kruys A."/>
            <person name="Hutchinson M.I."/>
            <person name="Powell A.J."/>
            <person name="Barry K."/>
            <person name="Miller A.N."/>
            <person name="Grigoriev I.V."/>
            <person name="Debuchy R."/>
            <person name="Gladieux P."/>
            <person name="Thoren M.H."/>
            <person name="Johannesson H."/>
        </authorList>
    </citation>
    <scope>NUCLEOTIDE SEQUENCE</scope>
    <source>
        <strain evidence="8">PSN309</strain>
    </source>
</reference>
<dbReference type="GO" id="GO:0061723">
    <property type="term" value="P:glycophagy"/>
    <property type="evidence" value="ECO:0007669"/>
    <property type="project" value="TreeGrafter"/>
</dbReference>
<proteinExistence type="inferred from homology"/>
<dbReference type="GO" id="GO:0019776">
    <property type="term" value="F:Atg8-family ligase activity"/>
    <property type="evidence" value="ECO:0007669"/>
    <property type="project" value="TreeGrafter"/>
</dbReference>
<dbReference type="GO" id="GO:0015031">
    <property type="term" value="P:protein transport"/>
    <property type="evidence" value="ECO:0007669"/>
    <property type="project" value="UniProtKB-KW"/>
</dbReference>
<reference evidence="8" key="1">
    <citation type="journal article" date="2023" name="Mol. Phylogenet. Evol.">
        <title>Genome-scale phylogeny and comparative genomics of the fungal order Sordariales.</title>
        <authorList>
            <person name="Hensen N."/>
            <person name="Bonometti L."/>
            <person name="Westerberg I."/>
            <person name="Brannstrom I.O."/>
            <person name="Guillou S."/>
            <person name="Cros-Aarteil S."/>
            <person name="Calhoun S."/>
            <person name="Haridas S."/>
            <person name="Kuo A."/>
            <person name="Mondo S."/>
            <person name="Pangilinan J."/>
            <person name="Riley R."/>
            <person name="LaButti K."/>
            <person name="Andreopoulos B."/>
            <person name="Lipzen A."/>
            <person name="Chen C."/>
            <person name="Yan M."/>
            <person name="Daum C."/>
            <person name="Ng V."/>
            <person name="Clum A."/>
            <person name="Steindorff A."/>
            <person name="Ohm R.A."/>
            <person name="Martin F."/>
            <person name="Silar P."/>
            <person name="Natvig D.O."/>
            <person name="Lalanne C."/>
            <person name="Gautier V."/>
            <person name="Ament-Velasquez S.L."/>
            <person name="Kruys A."/>
            <person name="Hutchinson M.I."/>
            <person name="Powell A.J."/>
            <person name="Barry K."/>
            <person name="Miller A.N."/>
            <person name="Grigoriev I.V."/>
            <person name="Debuchy R."/>
            <person name="Gladieux P."/>
            <person name="Hiltunen Thoren M."/>
            <person name="Johannesson H."/>
        </authorList>
    </citation>
    <scope>NUCLEOTIDE SEQUENCE</scope>
    <source>
        <strain evidence="8">PSN309</strain>
    </source>
</reference>
<dbReference type="SUPFAM" id="SSF54236">
    <property type="entry name" value="Ubiquitin-like"/>
    <property type="match status" value="1"/>
</dbReference>
<dbReference type="GO" id="GO:0097352">
    <property type="term" value="P:autophagosome maturation"/>
    <property type="evidence" value="ECO:0007669"/>
    <property type="project" value="TreeGrafter"/>
</dbReference>
<sequence>MAPSSPPPGVAAGSPSPILGQAAAAPDESQPASPVLEGRDSPELPLTMTTSTMLMTLPRDASAALAAAGGFPREKVTIRFRPVGAASVFRRDRVNVLSEWKFESVVSFVRKQLKVTESDSVFLYINSTFAPALDEVVGNLWRCFKDANDYLNVSYSITPAFG</sequence>
<dbReference type="EMBL" id="MU864407">
    <property type="protein sequence ID" value="KAK4187186.1"/>
    <property type="molecule type" value="Genomic_DNA"/>
</dbReference>
<keyword evidence="5 6" id="KW-0072">Autophagy</keyword>
<organism evidence="8 9">
    <name type="scientific">Podospora australis</name>
    <dbReference type="NCBI Taxonomy" id="1536484"/>
    <lineage>
        <taxon>Eukaryota</taxon>
        <taxon>Fungi</taxon>
        <taxon>Dikarya</taxon>
        <taxon>Ascomycota</taxon>
        <taxon>Pezizomycotina</taxon>
        <taxon>Sordariomycetes</taxon>
        <taxon>Sordariomycetidae</taxon>
        <taxon>Sordariales</taxon>
        <taxon>Podosporaceae</taxon>
        <taxon>Podospora</taxon>
    </lineage>
</organism>
<dbReference type="GO" id="GO:0034274">
    <property type="term" value="C:Atg12-Atg5-Atg16 complex"/>
    <property type="evidence" value="ECO:0007669"/>
    <property type="project" value="TreeGrafter"/>
</dbReference>
<keyword evidence="3 6" id="KW-1017">Isopeptide bond</keyword>
<dbReference type="Proteomes" id="UP001302126">
    <property type="component" value="Unassembled WGS sequence"/>
</dbReference>
<keyword evidence="4 6" id="KW-0833">Ubl conjugation pathway</keyword>
<comment type="subunit">
    <text evidence="6">Forms a conjugate with ATG5.</text>
</comment>
<dbReference type="GO" id="GO:0034045">
    <property type="term" value="C:phagophore assembly site membrane"/>
    <property type="evidence" value="ECO:0007669"/>
    <property type="project" value="UniProtKB-SubCell"/>
</dbReference>
<comment type="subcellular location">
    <subcellularLocation>
        <location evidence="6">Preautophagosomal structure membrane</location>
        <topology evidence="6">Peripheral membrane protein</topology>
    </subcellularLocation>
</comment>
<keyword evidence="9" id="KW-1185">Reference proteome</keyword>
<dbReference type="Pfam" id="PF04110">
    <property type="entry name" value="APG12"/>
    <property type="match status" value="1"/>
</dbReference>
<keyword evidence="6" id="KW-0813">Transport</keyword>
<comment type="function">
    <text evidence="6">Ubiquitin-like protein involved in cytoplasm to vacuole transport (Cvt), autophagy vesicles formation, mitophagy, and nucleophagy.</text>
</comment>
<dbReference type="AlphaFoldDB" id="A0AAN6WTG2"/>
<dbReference type="GO" id="GO:0034727">
    <property type="term" value="P:piecemeal microautophagy of the nucleus"/>
    <property type="evidence" value="ECO:0007669"/>
    <property type="project" value="TreeGrafter"/>
</dbReference>
<evidence type="ECO:0000256" key="3">
    <source>
        <dbReference type="ARBA" id="ARBA00022499"/>
    </source>
</evidence>
<dbReference type="GO" id="GO:0000045">
    <property type="term" value="P:autophagosome assembly"/>
    <property type="evidence" value="ECO:0007669"/>
    <property type="project" value="InterPro"/>
</dbReference>
<evidence type="ECO:0000256" key="6">
    <source>
        <dbReference type="RuleBase" id="RU361201"/>
    </source>
</evidence>
<keyword evidence="6" id="KW-0472">Membrane</keyword>
<name>A0AAN6WTG2_9PEZI</name>
<dbReference type="CDD" id="cd01612">
    <property type="entry name" value="Ubl_ATG12"/>
    <property type="match status" value="1"/>
</dbReference>
<dbReference type="GO" id="GO:0000421">
    <property type="term" value="C:autophagosome membrane"/>
    <property type="evidence" value="ECO:0007669"/>
    <property type="project" value="TreeGrafter"/>
</dbReference>
<accession>A0AAN6WTG2</accession>
<comment type="similarity">
    <text evidence="1 6">Belongs to the ATG12 family.</text>
</comment>
<evidence type="ECO:0000313" key="8">
    <source>
        <dbReference type="EMBL" id="KAK4187186.1"/>
    </source>
</evidence>
<dbReference type="InterPro" id="IPR029071">
    <property type="entry name" value="Ubiquitin-like_domsf"/>
</dbReference>
<gene>
    <name evidence="8" type="ORF">QBC35DRAFT_239128</name>
</gene>
<dbReference type="Gene3D" id="3.10.20.90">
    <property type="entry name" value="Phosphatidylinositol 3-kinase Catalytic Subunit, Chain A, domain 1"/>
    <property type="match status" value="1"/>
</dbReference>
<dbReference type="PANTHER" id="PTHR13385">
    <property type="entry name" value="AUTOPHAGY PROTEIN 12"/>
    <property type="match status" value="1"/>
</dbReference>
<evidence type="ECO:0000313" key="9">
    <source>
        <dbReference type="Proteomes" id="UP001302126"/>
    </source>
</evidence>
<evidence type="ECO:0000256" key="2">
    <source>
        <dbReference type="ARBA" id="ARBA00015875"/>
    </source>
</evidence>
<evidence type="ECO:0000256" key="1">
    <source>
        <dbReference type="ARBA" id="ARBA00007778"/>
    </source>
</evidence>
<dbReference type="PANTHER" id="PTHR13385:SF0">
    <property type="entry name" value="UBIQUITIN-LIKE PROTEIN ATG12"/>
    <property type="match status" value="1"/>
</dbReference>
<keyword evidence="6" id="KW-0653">Protein transport</keyword>
<dbReference type="InterPro" id="IPR007242">
    <property type="entry name" value="Atg12"/>
</dbReference>
<feature type="region of interest" description="Disordered" evidence="7">
    <location>
        <begin position="1"/>
        <end position="44"/>
    </location>
</feature>
<evidence type="ECO:0000256" key="5">
    <source>
        <dbReference type="ARBA" id="ARBA00023006"/>
    </source>
</evidence>